<evidence type="ECO:0000313" key="2">
    <source>
        <dbReference type="Proteomes" id="UP001152803"/>
    </source>
</evidence>
<proteinExistence type="predicted"/>
<organism evidence="1 2">
    <name type="scientific">Conger conger</name>
    <name type="common">Conger eel</name>
    <name type="synonym">Muraena conger</name>
    <dbReference type="NCBI Taxonomy" id="82655"/>
    <lineage>
        <taxon>Eukaryota</taxon>
        <taxon>Metazoa</taxon>
        <taxon>Chordata</taxon>
        <taxon>Craniata</taxon>
        <taxon>Vertebrata</taxon>
        <taxon>Euteleostomi</taxon>
        <taxon>Actinopterygii</taxon>
        <taxon>Neopterygii</taxon>
        <taxon>Teleostei</taxon>
        <taxon>Anguilliformes</taxon>
        <taxon>Congridae</taxon>
        <taxon>Conger</taxon>
    </lineage>
</organism>
<name>A0A9Q1I3P2_CONCO</name>
<dbReference type="EMBL" id="JAFJMO010000004">
    <property type="protein sequence ID" value="KAJ8279245.1"/>
    <property type="molecule type" value="Genomic_DNA"/>
</dbReference>
<protein>
    <submittedName>
        <fullName evidence="1">Uncharacterized protein</fullName>
    </submittedName>
</protein>
<evidence type="ECO:0000313" key="1">
    <source>
        <dbReference type="EMBL" id="KAJ8279245.1"/>
    </source>
</evidence>
<dbReference type="Proteomes" id="UP001152803">
    <property type="component" value="Unassembled WGS sequence"/>
</dbReference>
<dbReference type="AlphaFoldDB" id="A0A9Q1I3P2"/>
<reference evidence="1" key="1">
    <citation type="journal article" date="2023" name="Science">
        <title>Genome structures resolve the early diversification of teleost fishes.</title>
        <authorList>
            <person name="Parey E."/>
            <person name="Louis A."/>
            <person name="Montfort J."/>
            <person name="Bouchez O."/>
            <person name="Roques C."/>
            <person name="Iampietro C."/>
            <person name="Lluch J."/>
            <person name="Castinel A."/>
            <person name="Donnadieu C."/>
            <person name="Desvignes T."/>
            <person name="Floi Bucao C."/>
            <person name="Jouanno E."/>
            <person name="Wen M."/>
            <person name="Mejri S."/>
            <person name="Dirks R."/>
            <person name="Jansen H."/>
            <person name="Henkel C."/>
            <person name="Chen W.J."/>
            <person name="Zahm M."/>
            <person name="Cabau C."/>
            <person name="Klopp C."/>
            <person name="Thompson A.W."/>
            <person name="Robinson-Rechavi M."/>
            <person name="Braasch I."/>
            <person name="Lecointre G."/>
            <person name="Bobe J."/>
            <person name="Postlethwait J.H."/>
            <person name="Berthelot C."/>
            <person name="Roest Crollius H."/>
            <person name="Guiguen Y."/>
        </authorList>
    </citation>
    <scope>NUCLEOTIDE SEQUENCE</scope>
    <source>
        <strain evidence="1">Concon-B</strain>
    </source>
</reference>
<sequence length="94" mass="10707">MISQRCSYCCRFCDTPSRSRRPQRGWATLLSPPAGPRDCVSAVPPDGREQRCRVVTHTTPSNIQQHITAPSFPGCENTRQLPKMTFIFLYFSIF</sequence>
<comment type="caution">
    <text evidence="1">The sequence shown here is derived from an EMBL/GenBank/DDBJ whole genome shotgun (WGS) entry which is preliminary data.</text>
</comment>
<keyword evidence="2" id="KW-1185">Reference proteome</keyword>
<gene>
    <name evidence="1" type="ORF">COCON_G00063110</name>
</gene>
<accession>A0A9Q1I3P2</accession>